<name>A0ABN9Q459_9DINO</name>
<dbReference type="Gene3D" id="3.30.450.350">
    <property type="entry name" value="CHASE domain"/>
    <property type="match status" value="1"/>
</dbReference>
<proteinExistence type="predicted"/>
<feature type="region of interest" description="Disordered" evidence="5">
    <location>
        <begin position="21"/>
        <end position="46"/>
    </location>
</feature>
<dbReference type="EMBL" id="CAUYUJ010002378">
    <property type="protein sequence ID" value="CAK0800507.1"/>
    <property type="molecule type" value="Genomic_DNA"/>
</dbReference>
<dbReference type="SMART" id="SM01079">
    <property type="entry name" value="CHASE"/>
    <property type="match status" value="1"/>
</dbReference>
<feature type="compositionally biased region" description="Polar residues" evidence="5">
    <location>
        <begin position="24"/>
        <end position="34"/>
    </location>
</feature>
<feature type="transmembrane region" description="Helical" evidence="6">
    <location>
        <begin position="385"/>
        <end position="408"/>
    </location>
</feature>
<evidence type="ECO:0000313" key="8">
    <source>
        <dbReference type="EMBL" id="CAK0800507.1"/>
    </source>
</evidence>
<evidence type="ECO:0000256" key="5">
    <source>
        <dbReference type="SAM" id="MobiDB-lite"/>
    </source>
</evidence>
<evidence type="ECO:0000256" key="4">
    <source>
        <dbReference type="ARBA" id="ARBA00023136"/>
    </source>
</evidence>
<keyword evidence="3 6" id="KW-1133">Transmembrane helix</keyword>
<keyword evidence="4 6" id="KW-0472">Membrane</keyword>
<dbReference type="InterPro" id="IPR006189">
    <property type="entry name" value="CHASE_dom"/>
</dbReference>
<dbReference type="InterPro" id="IPR042240">
    <property type="entry name" value="CHASE_sf"/>
</dbReference>
<keyword evidence="2 6" id="KW-0812">Transmembrane</keyword>
<comment type="caution">
    <text evidence="8">The sequence shown here is derived from an EMBL/GenBank/DDBJ whole genome shotgun (WGS) entry which is preliminary data.</text>
</comment>
<evidence type="ECO:0000256" key="6">
    <source>
        <dbReference type="SAM" id="Phobius"/>
    </source>
</evidence>
<accession>A0ABN9Q459</accession>
<gene>
    <name evidence="8" type="ORF">PCOR1329_LOCUS8647</name>
</gene>
<evidence type="ECO:0000256" key="2">
    <source>
        <dbReference type="ARBA" id="ARBA00022692"/>
    </source>
</evidence>
<evidence type="ECO:0000256" key="3">
    <source>
        <dbReference type="ARBA" id="ARBA00022989"/>
    </source>
</evidence>
<protein>
    <recommendedName>
        <fullName evidence="7">CHASE domain-containing protein</fullName>
    </recommendedName>
</protein>
<feature type="compositionally biased region" description="Basic and acidic residues" evidence="5">
    <location>
        <begin position="35"/>
        <end position="44"/>
    </location>
</feature>
<evidence type="ECO:0000259" key="7">
    <source>
        <dbReference type="PROSITE" id="PS50839"/>
    </source>
</evidence>
<organism evidence="8 9">
    <name type="scientific">Prorocentrum cordatum</name>
    <dbReference type="NCBI Taxonomy" id="2364126"/>
    <lineage>
        <taxon>Eukaryota</taxon>
        <taxon>Sar</taxon>
        <taxon>Alveolata</taxon>
        <taxon>Dinophyceae</taxon>
        <taxon>Prorocentrales</taxon>
        <taxon>Prorocentraceae</taxon>
        <taxon>Prorocentrum</taxon>
    </lineage>
</organism>
<evidence type="ECO:0000313" key="9">
    <source>
        <dbReference type="Proteomes" id="UP001189429"/>
    </source>
</evidence>
<feature type="domain" description="CHASE" evidence="7">
    <location>
        <begin position="175"/>
        <end position="248"/>
    </location>
</feature>
<evidence type="ECO:0000256" key="1">
    <source>
        <dbReference type="ARBA" id="ARBA00004370"/>
    </source>
</evidence>
<dbReference type="PROSITE" id="PS50839">
    <property type="entry name" value="CHASE"/>
    <property type="match status" value="1"/>
</dbReference>
<comment type="subcellular location">
    <subcellularLocation>
        <location evidence="1">Membrane</location>
    </subcellularLocation>
</comment>
<reference evidence="8" key="1">
    <citation type="submission" date="2023-10" db="EMBL/GenBank/DDBJ databases">
        <authorList>
            <person name="Chen Y."/>
            <person name="Shah S."/>
            <person name="Dougan E. K."/>
            <person name="Thang M."/>
            <person name="Chan C."/>
        </authorList>
    </citation>
    <scope>NUCLEOTIDE SEQUENCE [LARGE SCALE GENOMIC DNA]</scope>
</reference>
<keyword evidence="9" id="KW-1185">Reference proteome</keyword>
<sequence>MTADSGSTPCRCSPSSELEFGLSGSVTGPASSARSAREVWRKPSETPATAVTMPAVSTKNARRVWWRSPKLLATALTMTLVVGLGSWRFANDEQASQDQFRAAVQALAVTYAEELARQVRTSISSTHAIAAMLQVDDANFTQNGFETIAAMLIETYGGISNLQLAPFGKVTAIVPLVDATQDNRAVLGHNLLVDPDRRLGALQTIQSRQTLVLGPLQLKQGGAGIIVRHPVFTRFAPEFVPSEPYLAGGEVYTVDCSTPALQRENCYFPGPDVEVAGVQEPTYFFAFATMISFVPTLLGPVQLGRLADGGHNLEGTTRFAYQLQMRVPHPSLEDVQGVFAHSPDHPPGTVLPDPVEAAVSLPEVGLEWSLRVAPAEGWPGISAEFWTQLALLVLLTCITGFVLGGLIIGNVRETLKRAVELEVYRDHKLRSQVAAATSDIMRSRFPMCVMQVSEFKRVGRLLSHEEARDQGSLVFLDTFAEMQRLKQEGDVAFLSHQWTSFVNPDPSGEHYAAMVSALDALAATGWPCTHVWVDYHSIPQANRDQQQNAINSLSLYVACSRIFVAVTPTCTHQELGETLDTASYRRRGWCRVEQLSFLATNTQSANAFVYDVCGLRPLWASTEDHAMSLGIFEGDFTCCRRKHCNGLRCDKQRLVNVMLAMYWELLHAQANSPDASALVALLADEPRFFPANAQQVRLAADGSVWEAEVELFGNLLPVLHELFEHPELLPDRSPEATVGVETEPVKPKVWGDLETV</sequence>
<dbReference type="Proteomes" id="UP001189429">
    <property type="component" value="Unassembled WGS sequence"/>
</dbReference>